<comment type="caution">
    <text evidence="1">The sequence shown here is derived from an EMBL/GenBank/DDBJ whole genome shotgun (WGS) entry which is preliminary data.</text>
</comment>
<name>A0A7J6UV22_THATH</name>
<dbReference type="Proteomes" id="UP000554482">
    <property type="component" value="Unassembled WGS sequence"/>
</dbReference>
<evidence type="ECO:0000313" key="1">
    <source>
        <dbReference type="EMBL" id="KAF5176444.1"/>
    </source>
</evidence>
<dbReference type="EMBL" id="JABWDY010042733">
    <property type="protein sequence ID" value="KAF5176444.1"/>
    <property type="molecule type" value="Genomic_DNA"/>
</dbReference>
<gene>
    <name evidence="1" type="ORF">FRX31_033969</name>
</gene>
<proteinExistence type="predicted"/>
<reference evidence="1 2" key="1">
    <citation type="submission" date="2020-06" db="EMBL/GenBank/DDBJ databases">
        <title>Transcriptomic and genomic resources for Thalictrum thalictroides and T. hernandezii: Facilitating candidate gene discovery in an emerging model plant lineage.</title>
        <authorList>
            <person name="Arias T."/>
            <person name="Riano-Pachon D.M."/>
            <person name="Di Stilio V.S."/>
        </authorList>
    </citation>
    <scope>NUCLEOTIDE SEQUENCE [LARGE SCALE GENOMIC DNA]</scope>
    <source>
        <strain evidence="2">cv. WT478/WT964</strain>
        <tissue evidence="1">Leaves</tissue>
    </source>
</reference>
<sequence>MLVKRRYSVGLKGFPPESSLHDFQWFTDQLNQEQRENDDQQFEENSDPVVCSHNIFPTHTSAPSKTVSRVLPLSLLSGPTPYHVPSLADHTRVKIQPIHQILSFLSLLAMQLKSLTRQFPKFKLPNLL</sequence>
<protein>
    <submittedName>
        <fullName evidence="1">Uncharacterized protein</fullName>
    </submittedName>
</protein>
<evidence type="ECO:0000313" key="2">
    <source>
        <dbReference type="Proteomes" id="UP000554482"/>
    </source>
</evidence>
<keyword evidence="2" id="KW-1185">Reference proteome</keyword>
<organism evidence="1 2">
    <name type="scientific">Thalictrum thalictroides</name>
    <name type="common">Rue-anemone</name>
    <name type="synonym">Anemone thalictroides</name>
    <dbReference type="NCBI Taxonomy" id="46969"/>
    <lineage>
        <taxon>Eukaryota</taxon>
        <taxon>Viridiplantae</taxon>
        <taxon>Streptophyta</taxon>
        <taxon>Embryophyta</taxon>
        <taxon>Tracheophyta</taxon>
        <taxon>Spermatophyta</taxon>
        <taxon>Magnoliopsida</taxon>
        <taxon>Ranunculales</taxon>
        <taxon>Ranunculaceae</taxon>
        <taxon>Thalictroideae</taxon>
        <taxon>Thalictrum</taxon>
    </lineage>
</organism>
<accession>A0A7J6UV22</accession>
<dbReference type="AlphaFoldDB" id="A0A7J6UV22"/>